<comment type="caution">
    <text evidence="2">The sequence shown here is derived from an EMBL/GenBank/DDBJ whole genome shotgun (WGS) entry which is preliminary data.</text>
</comment>
<dbReference type="InterPro" id="IPR037401">
    <property type="entry name" value="SnoaL-like"/>
</dbReference>
<dbReference type="Gene3D" id="3.10.450.50">
    <property type="match status" value="1"/>
</dbReference>
<accession>A0A2N5X747</accession>
<dbReference type="OrthoDB" id="459617at2"/>
<feature type="domain" description="SnoaL-like" evidence="1">
    <location>
        <begin position="10"/>
        <end position="105"/>
    </location>
</feature>
<sequence>MDNAAKIAVVKRYVEAFDKADLGIIREMYADDATVEDPVGSEPHVGIDAILGFYEGALASGAKLELTGDVRCAGNTVAFPFKVIMPGMEISPIDVFEFNADGKVQSMKAYWGM</sequence>
<protein>
    <submittedName>
        <fullName evidence="2">Steroid delta-isomerase</fullName>
    </submittedName>
</protein>
<proteinExistence type="predicted"/>
<organism evidence="2 3">
    <name type="scientific">Pseudohalioglobus lutimaris</name>
    <dbReference type="NCBI Taxonomy" id="1737061"/>
    <lineage>
        <taxon>Bacteria</taxon>
        <taxon>Pseudomonadati</taxon>
        <taxon>Pseudomonadota</taxon>
        <taxon>Gammaproteobacteria</taxon>
        <taxon>Cellvibrionales</taxon>
        <taxon>Halieaceae</taxon>
        <taxon>Pseudohalioglobus</taxon>
    </lineage>
</organism>
<dbReference type="EMBL" id="PKUS01000002">
    <property type="protein sequence ID" value="PLW70314.1"/>
    <property type="molecule type" value="Genomic_DNA"/>
</dbReference>
<evidence type="ECO:0000259" key="1">
    <source>
        <dbReference type="Pfam" id="PF12680"/>
    </source>
</evidence>
<evidence type="ECO:0000313" key="3">
    <source>
        <dbReference type="Proteomes" id="UP000235005"/>
    </source>
</evidence>
<dbReference type="AlphaFoldDB" id="A0A2N5X747"/>
<dbReference type="InterPro" id="IPR032710">
    <property type="entry name" value="NTF2-like_dom_sf"/>
</dbReference>
<keyword evidence="2" id="KW-0413">Isomerase</keyword>
<gene>
    <name evidence="2" type="ORF">C0039_03660</name>
</gene>
<reference evidence="2 3" key="1">
    <citation type="submission" date="2018-01" db="EMBL/GenBank/DDBJ databases">
        <title>The draft genome sequence of Halioglobus lutimaris HF004.</title>
        <authorList>
            <person name="Du Z.-J."/>
            <person name="Shi M.-J."/>
        </authorList>
    </citation>
    <scope>NUCLEOTIDE SEQUENCE [LARGE SCALE GENOMIC DNA]</scope>
    <source>
        <strain evidence="2 3">HF004</strain>
    </source>
</reference>
<keyword evidence="3" id="KW-1185">Reference proteome</keyword>
<dbReference type="Pfam" id="PF12680">
    <property type="entry name" value="SnoaL_2"/>
    <property type="match status" value="1"/>
</dbReference>
<name>A0A2N5X747_9GAMM</name>
<dbReference type="RefSeq" id="WP_076000472.1">
    <property type="nucleotide sequence ID" value="NZ_PKUS01000002.1"/>
</dbReference>
<dbReference type="Proteomes" id="UP000235005">
    <property type="component" value="Unassembled WGS sequence"/>
</dbReference>
<dbReference type="SUPFAM" id="SSF54427">
    <property type="entry name" value="NTF2-like"/>
    <property type="match status" value="1"/>
</dbReference>
<dbReference type="GO" id="GO:0016853">
    <property type="term" value="F:isomerase activity"/>
    <property type="evidence" value="ECO:0007669"/>
    <property type="project" value="UniProtKB-KW"/>
</dbReference>
<evidence type="ECO:0000313" key="2">
    <source>
        <dbReference type="EMBL" id="PLW70314.1"/>
    </source>
</evidence>